<proteinExistence type="evidence at transcript level"/>
<dbReference type="EMBL" id="HP429099">
    <property type="protein sequence ID" value="ADN23494.1"/>
    <property type="molecule type" value="mRNA"/>
</dbReference>
<feature type="signal peptide" evidence="1">
    <location>
        <begin position="1"/>
        <end position="18"/>
    </location>
</feature>
<keyword evidence="1" id="KW-0732">Signal</keyword>
<reference evidence="2" key="1">
    <citation type="journal article" date="2011" name="J. Proteomics">
        <title>An insight into the sialotranscriptome and proteome of the coarse bontlegged tick, Hyalomma marginatum rufipes.</title>
        <authorList>
            <person name="Francischetti I.M."/>
            <person name="Anderson J.M."/>
            <person name="Manoukis N."/>
            <person name="Pham V.M."/>
            <person name="Ribeiro J.M."/>
        </authorList>
    </citation>
    <scope>NUCLEOTIDE SEQUENCE</scope>
    <source>
        <tissue evidence="2">Salivary gland</tissue>
    </source>
</reference>
<evidence type="ECO:0000256" key="1">
    <source>
        <dbReference type="SAM" id="SignalP"/>
    </source>
</evidence>
<dbReference type="AlphaFoldDB" id="E2J6Q6"/>
<protein>
    <submittedName>
        <fullName evidence="2">Hypothetical secreted peptide</fullName>
    </submittedName>
</protein>
<sequence>METSVAAIILALFITITGTSVAGLAEAPNYNKMCPIRYPFGVDSCFAFGEKIPAGKSVALPSPCVLIECSSSGHRVEIEGCPKGKVTCTGSETRPLPSTGAWPLCCTDCDTFEPSMGSTA</sequence>
<organism evidence="2">
    <name type="scientific">Hyalomma rufipes</name>
    <name type="common">Tick</name>
    <name type="synonym">Hyalomma marginatum rufipes</name>
    <dbReference type="NCBI Taxonomy" id="72862"/>
    <lineage>
        <taxon>Eukaryota</taxon>
        <taxon>Metazoa</taxon>
        <taxon>Ecdysozoa</taxon>
        <taxon>Arthropoda</taxon>
        <taxon>Chelicerata</taxon>
        <taxon>Arachnida</taxon>
        <taxon>Acari</taxon>
        <taxon>Parasitiformes</taxon>
        <taxon>Ixodida</taxon>
        <taxon>Ixodoidea</taxon>
        <taxon>Ixodidae</taxon>
        <taxon>Hyalomminae</taxon>
        <taxon>Hyalomma</taxon>
    </lineage>
</organism>
<name>E2J6Q6_HYARU</name>
<feature type="chain" id="PRO_5003160000" evidence="1">
    <location>
        <begin position="19"/>
        <end position="120"/>
    </location>
</feature>
<evidence type="ECO:0000313" key="2">
    <source>
        <dbReference type="EMBL" id="ADN23494.1"/>
    </source>
</evidence>
<accession>E2J6Q6</accession>